<evidence type="ECO:0000256" key="4">
    <source>
        <dbReference type="ARBA" id="ARBA00022705"/>
    </source>
</evidence>
<dbReference type="InterPro" id="IPR029119">
    <property type="entry name" value="MutY_C"/>
</dbReference>
<evidence type="ECO:0000313" key="21">
    <source>
        <dbReference type="Proteomes" id="UP000033664"/>
    </source>
</evidence>
<evidence type="ECO:0000313" key="20">
    <source>
        <dbReference type="EMBL" id="KJY98738.1"/>
    </source>
</evidence>
<reference evidence="20 21" key="1">
    <citation type="journal article" date="2015" name="BMC Genomics">
        <title>Genome mining reveals unlocked bioactive potential of marine Gram-negative bacteria.</title>
        <authorList>
            <person name="Machado H."/>
            <person name="Sonnenschein E.C."/>
            <person name="Melchiorsen J."/>
            <person name="Gram L."/>
        </authorList>
    </citation>
    <scope>NUCLEOTIDE SEQUENCE [LARGE SCALE GENOMIC DNA]</scope>
    <source>
        <strain evidence="20 21">S3137</strain>
    </source>
</reference>
<name>A0A0F4PI31_9GAMM</name>
<dbReference type="GeneID" id="58229521"/>
<proteinExistence type="inferred from homology"/>
<keyword evidence="5 18" id="KW-0479">Metal-binding</keyword>
<evidence type="ECO:0000256" key="8">
    <source>
        <dbReference type="ARBA" id="ARBA00022842"/>
    </source>
</evidence>
<feature type="binding site" evidence="17">
    <location>
        <position position="27"/>
    </location>
    <ligand>
        <name>8-oxo-dGTP</name>
        <dbReference type="ChEBI" id="CHEBI:77896"/>
    </ligand>
</feature>
<keyword evidence="21" id="KW-1185">Reference proteome</keyword>
<dbReference type="PROSITE" id="PS51462">
    <property type="entry name" value="NUDIX"/>
    <property type="match status" value="1"/>
</dbReference>
<evidence type="ECO:0000256" key="9">
    <source>
        <dbReference type="ARBA" id="ARBA00023204"/>
    </source>
</evidence>
<keyword evidence="9" id="KW-0234">DNA repair</keyword>
<evidence type="ECO:0000256" key="3">
    <source>
        <dbReference type="ARBA" id="ARBA00022457"/>
    </source>
</evidence>
<comment type="cofactor">
    <cofactor evidence="1 18">
        <name>Mg(2+)</name>
        <dbReference type="ChEBI" id="CHEBI:18420"/>
    </cofactor>
</comment>
<dbReference type="PANTHER" id="PTHR47707">
    <property type="entry name" value="8-OXO-DGTP DIPHOSPHATASE"/>
    <property type="match status" value="1"/>
</dbReference>
<keyword evidence="8 18" id="KW-0460">Magnesium</keyword>
<dbReference type="Gene3D" id="3.90.79.10">
    <property type="entry name" value="Nucleoside Triphosphate Pyrophosphohydrolase"/>
    <property type="match status" value="1"/>
</dbReference>
<evidence type="ECO:0000256" key="17">
    <source>
        <dbReference type="PIRSR" id="PIRSR603561-1"/>
    </source>
</evidence>
<dbReference type="InterPro" id="IPR015797">
    <property type="entry name" value="NUDIX_hydrolase-like_dom_sf"/>
</dbReference>
<dbReference type="InterPro" id="IPR003561">
    <property type="entry name" value="Mutator_MutT"/>
</dbReference>
<dbReference type="GO" id="GO:0044715">
    <property type="term" value="F:8-oxo-dGDP phosphatase activity"/>
    <property type="evidence" value="ECO:0007669"/>
    <property type="project" value="TreeGrafter"/>
</dbReference>
<dbReference type="FunFam" id="3.90.79.10:FF:000014">
    <property type="entry name" value="8-oxo-dGTP diphosphatase MutT"/>
    <property type="match status" value="1"/>
</dbReference>
<evidence type="ECO:0000259" key="19">
    <source>
        <dbReference type="PROSITE" id="PS51462"/>
    </source>
</evidence>
<keyword evidence="6" id="KW-0227">DNA damage</keyword>
<evidence type="ECO:0000256" key="14">
    <source>
        <dbReference type="ARBA" id="ARBA00041592"/>
    </source>
</evidence>
<organism evidence="20 21">
    <name type="scientific">Pseudoalteromonas ruthenica</name>
    <dbReference type="NCBI Taxonomy" id="151081"/>
    <lineage>
        <taxon>Bacteria</taxon>
        <taxon>Pseudomonadati</taxon>
        <taxon>Pseudomonadota</taxon>
        <taxon>Gammaproteobacteria</taxon>
        <taxon>Alteromonadales</taxon>
        <taxon>Pseudoalteromonadaceae</taxon>
        <taxon>Pseudoalteromonas</taxon>
    </lineage>
</organism>
<evidence type="ECO:0000256" key="5">
    <source>
        <dbReference type="ARBA" id="ARBA00022723"/>
    </source>
</evidence>
<dbReference type="GO" id="GO:0046872">
    <property type="term" value="F:metal ion binding"/>
    <property type="evidence" value="ECO:0007669"/>
    <property type="project" value="UniProtKB-KW"/>
</dbReference>
<dbReference type="eggNOG" id="COG0494">
    <property type="taxonomic scope" value="Bacteria"/>
</dbReference>
<dbReference type="PANTHER" id="PTHR47707:SF1">
    <property type="entry name" value="NUDIX HYDROLASE FAMILY PROTEIN"/>
    <property type="match status" value="1"/>
</dbReference>
<dbReference type="AlphaFoldDB" id="A0A0F4PI31"/>
<feature type="binding site" evidence="18">
    <location>
        <position position="36"/>
    </location>
    <ligand>
        <name>Mg(2+)</name>
        <dbReference type="ChEBI" id="CHEBI:18420"/>
    </ligand>
</feature>
<protein>
    <recommendedName>
        <fullName evidence="13">8-oxo-dGTP diphosphatase</fullName>
        <ecNumber evidence="12">3.6.1.55</ecNumber>
    </recommendedName>
    <alternativeName>
        <fullName evidence="16">7,8-dihydro-8-oxoguanine-triphosphatase</fullName>
    </alternativeName>
    <alternativeName>
        <fullName evidence="15">Mutator protein MutT</fullName>
    </alternativeName>
    <alternativeName>
        <fullName evidence="14">dGTP pyrophosphohydrolase</fullName>
    </alternativeName>
</protein>
<gene>
    <name evidence="20" type="ORF">TW72_13560</name>
</gene>
<evidence type="ECO:0000256" key="6">
    <source>
        <dbReference type="ARBA" id="ARBA00022763"/>
    </source>
</evidence>
<keyword evidence="7" id="KW-0378">Hydrolase</keyword>
<evidence type="ECO:0000256" key="18">
    <source>
        <dbReference type="PIRSR" id="PIRSR603561-2"/>
    </source>
</evidence>
<dbReference type="GO" id="GO:0008413">
    <property type="term" value="F:8-oxo-7,8-dihydroguanosine triphosphate pyrophosphatase activity"/>
    <property type="evidence" value="ECO:0007669"/>
    <property type="project" value="InterPro"/>
</dbReference>
<sequence length="129" mass="14415">MKQVDVAVGIIKRESQTYICKRPEDKHQGGLWEFPGGKIEVGESVAQALSRELHEEVAIRVHSTEEFMRIEHDYGDKHVCLHIHIVADFSGEPHGAEGQQGAWVDIAALNDYAFPEANVAIINKLLEQS</sequence>
<evidence type="ECO:0000256" key="2">
    <source>
        <dbReference type="ARBA" id="ARBA00005582"/>
    </source>
</evidence>
<dbReference type="PATRIC" id="fig|151081.8.peg.3381"/>
<dbReference type="EC" id="3.6.1.55" evidence="12"/>
<keyword evidence="4" id="KW-0235">DNA replication</keyword>
<dbReference type="InterPro" id="IPR020476">
    <property type="entry name" value="Nudix_hydrolase"/>
</dbReference>
<evidence type="ECO:0000256" key="11">
    <source>
        <dbReference type="ARBA" id="ARBA00036904"/>
    </source>
</evidence>
<dbReference type="Proteomes" id="UP000033664">
    <property type="component" value="Unassembled WGS sequence"/>
</dbReference>
<dbReference type="GO" id="GO:0006260">
    <property type="term" value="P:DNA replication"/>
    <property type="evidence" value="ECO:0007669"/>
    <property type="project" value="UniProtKB-KW"/>
</dbReference>
<evidence type="ECO:0000256" key="1">
    <source>
        <dbReference type="ARBA" id="ARBA00001946"/>
    </source>
</evidence>
<feature type="domain" description="Nudix hydrolase" evidence="19">
    <location>
        <begin position="1"/>
        <end position="125"/>
    </location>
</feature>
<dbReference type="EMBL" id="JXXZ01000010">
    <property type="protein sequence ID" value="KJY98738.1"/>
    <property type="molecule type" value="Genomic_DNA"/>
</dbReference>
<feature type="binding site" evidence="18">
    <location>
        <position position="56"/>
    </location>
    <ligand>
        <name>Mg(2+)</name>
        <dbReference type="ChEBI" id="CHEBI:18420"/>
    </ligand>
</feature>
<dbReference type="CDD" id="cd03425">
    <property type="entry name" value="NUDIX_MutT_NudA_like"/>
    <property type="match status" value="1"/>
</dbReference>
<evidence type="ECO:0000256" key="13">
    <source>
        <dbReference type="ARBA" id="ARBA00040794"/>
    </source>
</evidence>
<comment type="catalytic activity">
    <reaction evidence="10">
        <text>8-oxo-dGTP + H2O = 8-oxo-dGMP + diphosphate + H(+)</text>
        <dbReference type="Rhea" id="RHEA:31575"/>
        <dbReference type="ChEBI" id="CHEBI:15377"/>
        <dbReference type="ChEBI" id="CHEBI:15378"/>
        <dbReference type="ChEBI" id="CHEBI:33019"/>
        <dbReference type="ChEBI" id="CHEBI:63224"/>
        <dbReference type="ChEBI" id="CHEBI:77896"/>
        <dbReference type="EC" id="3.6.1.55"/>
    </reaction>
</comment>
<feature type="binding site" evidence="17">
    <location>
        <begin position="33"/>
        <end position="36"/>
    </location>
    <ligand>
        <name>8-oxo-dGTP</name>
        <dbReference type="ChEBI" id="CHEBI:77896"/>
    </ligand>
</feature>
<evidence type="ECO:0000256" key="10">
    <source>
        <dbReference type="ARBA" id="ARBA00035861"/>
    </source>
</evidence>
<dbReference type="GO" id="GO:0006281">
    <property type="term" value="P:DNA repair"/>
    <property type="evidence" value="ECO:0007669"/>
    <property type="project" value="UniProtKB-KW"/>
</dbReference>
<feature type="binding site" evidence="17">
    <location>
        <position position="22"/>
    </location>
    <ligand>
        <name>8-oxo-dGTP</name>
        <dbReference type="ChEBI" id="CHEBI:77896"/>
    </ligand>
</feature>
<dbReference type="OrthoDB" id="9810648at2"/>
<evidence type="ECO:0000256" key="16">
    <source>
        <dbReference type="ARBA" id="ARBA00042798"/>
    </source>
</evidence>
<dbReference type="RefSeq" id="WP_045980417.1">
    <property type="nucleotide sequence ID" value="NZ_JXXY01000018.1"/>
</dbReference>
<dbReference type="InterPro" id="IPR000086">
    <property type="entry name" value="NUDIX_hydrolase_dom"/>
</dbReference>
<evidence type="ECO:0000256" key="7">
    <source>
        <dbReference type="ARBA" id="ARBA00022801"/>
    </source>
</evidence>
<dbReference type="SUPFAM" id="SSF55811">
    <property type="entry name" value="Nudix"/>
    <property type="match status" value="1"/>
</dbReference>
<comment type="catalytic activity">
    <reaction evidence="11">
        <text>8-oxo-GTP + H2O = 8-oxo-GMP + diphosphate + H(+)</text>
        <dbReference type="Rhea" id="RHEA:67616"/>
        <dbReference type="ChEBI" id="CHEBI:15377"/>
        <dbReference type="ChEBI" id="CHEBI:15378"/>
        <dbReference type="ChEBI" id="CHEBI:33019"/>
        <dbReference type="ChEBI" id="CHEBI:143553"/>
        <dbReference type="ChEBI" id="CHEBI:145694"/>
    </reaction>
</comment>
<evidence type="ECO:0000256" key="15">
    <source>
        <dbReference type="ARBA" id="ARBA00041979"/>
    </source>
</evidence>
<accession>A0A0F4PI31</accession>
<dbReference type="NCBIfam" id="TIGR00586">
    <property type="entry name" value="mutt"/>
    <property type="match status" value="1"/>
</dbReference>
<dbReference type="GO" id="GO:0044716">
    <property type="term" value="F:8-oxo-GDP phosphatase activity"/>
    <property type="evidence" value="ECO:0007669"/>
    <property type="project" value="TreeGrafter"/>
</dbReference>
<dbReference type="GO" id="GO:0035539">
    <property type="term" value="F:8-oxo-7,8-dihydrodeoxyguanosine triphosphate pyrophosphatase activity"/>
    <property type="evidence" value="ECO:0007669"/>
    <property type="project" value="UniProtKB-EC"/>
</dbReference>
<comment type="caution">
    <text evidence="20">The sequence shown here is derived from an EMBL/GenBank/DDBJ whole genome shotgun (WGS) entry which is preliminary data.</text>
</comment>
<evidence type="ECO:0000256" key="12">
    <source>
        <dbReference type="ARBA" id="ARBA00038905"/>
    </source>
</evidence>
<keyword evidence="3" id="KW-0515">Mutator protein</keyword>
<dbReference type="InterPro" id="IPR047127">
    <property type="entry name" value="MutT-like"/>
</dbReference>
<dbReference type="PRINTS" id="PR00502">
    <property type="entry name" value="NUDIXFAMILY"/>
</dbReference>
<dbReference type="Pfam" id="PF14815">
    <property type="entry name" value="NUDIX_4"/>
    <property type="match status" value="1"/>
</dbReference>
<comment type="similarity">
    <text evidence="2">Belongs to the Nudix hydrolase family.</text>
</comment>
<feature type="binding site" evidence="17">
    <location>
        <position position="118"/>
    </location>
    <ligand>
        <name>8-oxo-dGTP</name>
        <dbReference type="ChEBI" id="CHEBI:77896"/>
    </ligand>
</feature>